<reference evidence="2" key="2">
    <citation type="submission" date="2022-10" db="EMBL/GenBank/DDBJ databases">
        <authorList>
            <consortium name="ENA_rothamsted_submissions"/>
            <consortium name="culmorum"/>
            <person name="King R."/>
        </authorList>
    </citation>
    <scope>NUCLEOTIDE SEQUENCE</scope>
</reference>
<accession>A0A9N9WS99</accession>
<evidence type="ECO:0000256" key="1">
    <source>
        <dbReference type="SAM" id="MobiDB-lite"/>
    </source>
</evidence>
<dbReference type="AlphaFoldDB" id="A0A9N9WS99"/>
<sequence length="101" mass="11238">MSAYCHHYYRPPNNGFVPSGTLNNLQIQPNNTVVNTYTNQIIPNVYVLLIDDAECKGNSGEGNGHRNRTTTTTKASSGRKRRDVINTLNCRNATNVDEGRN</sequence>
<feature type="region of interest" description="Disordered" evidence="1">
    <location>
        <begin position="57"/>
        <end position="85"/>
    </location>
</feature>
<protein>
    <submittedName>
        <fullName evidence="2">Uncharacterized protein</fullName>
    </submittedName>
</protein>
<dbReference type="Proteomes" id="UP001153620">
    <property type="component" value="Chromosome 2"/>
</dbReference>
<evidence type="ECO:0000313" key="2">
    <source>
        <dbReference type="EMBL" id="CAG9802221.1"/>
    </source>
</evidence>
<keyword evidence="3" id="KW-1185">Reference proteome</keyword>
<reference evidence="2" key="1">
    <citation type="submission" date="2022-01" db="EMBL/GenBank/DDBJ databases">
        <authorList>
            <person name="King R."/>
        </authorList>
    </citation>
    <scope>NUCLEOTIDE SEQUENCE</scope>
</reference>
<gene>
    <name evidence="2" type="ORF">CHIRRI_LOCUS5136</name>
</gene>
<organism evidence="2 3">
    <name type="scientific">Chironomus riparius</name>
    <dbReference type="NCBI Taxonomy" id="315576"/>
    <lineage>
        <taxon>Eukaryota</taxon>
        <taxon>Metazoa</taxon>
        <taxon>Ecdysozoa</taxon>
        <taxon>Arthropoda</taxon>
        <taxon>Hexapoda</taxon>
        <taxon>Insecta</taxon>
        <taxon>Pterygota</taxon>
        <taxon>Neoptera</taxon>
        <taxon>Endopterygota</taxon>
        <taxon>Diptera</taxon>
        <taxon>Nematocera</taxon>
        <taxon>Chironomoidea</taxon>
        <taxon>Chironomidae</taxon>
        <taxon>Chironominae</taxon>
        <taxon>Chironomus</taxon>
    </lineage>
</organism>
<name>A0A9N9WS99_9DIPT</name>
<dbReference type="EMBL" id="OU895878">
    <property type="protein sequence ID" value="CAG9802221.1"/>
    <property type="molecule type" value="Genomic_DNA"/>
</dbReference>
<evidence type="ECO:0000313" key="3">
    <source>
        <dbReference type="Proteomes" id="UP001153620"/>
    </source>
</evidence>
<proteinExistence type="predicted"/>